<dbReference type="InterPro" id="IPR007325">
    <property type="entry name" value="KFase/CYL"/>
</dbReference>
<name>A0ABQ9FUF7_TEGGR</name>
<comment type="similarity">
    <text evidence="1">Belongs to the Cyclase 1 superfamily.</text>
</comment>
<gene>
    <name evidence="2" type="ORF">KUTeg_002442</name>
</gene>
<comment type="caution">
    <text evidence="2">The sequence shown here is derived from an EMBL/GenBank/DDBJ whole genome shotgun (WGS) entry which is preliminary data.</text>
</comment>
<dbReference type="InterPro" id="IPR037175">
    <property type="entry name" value="KFase_sf"/>
</dbReference>
<protein>
    <submittedName>
        <fullName evidence="2">Uncharacterized protein</fullName>
    </submittedName>
</protein>
<dbReference type="PANTHER" id="PTHR31118">
    <property type="entry name" value="CYCLASE-LIKE PROTEIN 2"/>
    <property type="match status" value="1"/>
</dbReference>
<proteinExistence type="inferred from homology"/>
<dbReference type="SUPFAM" id="SSF102198">
    <property type="entry name" value="Putative cyclase"/>
    <property type="match status" value="1"/>
</dbReference>
<dbReference type="Proteomes" id="UP001217089">
    <property type="component" value="Unassembled WGS sequence"/>
</dbReference>
<sequence length="206" mass="22762">MDAPAHGGRGKQRVHQVKLDRLTGPGVVVDIKKKIVGNVDYRLTVSDLKEWESRYGKISEKAIVLLNSGWDKYQNDYFKAFGTTNLTDTTSYHFPGWHEDAVLWLVKNRNVNMIGVDTPSIDYGQSQKFLAHQAGASNDLSMLESVANLDKIPPSGTIIYAAVTNILDGSGGPTRVFAVIDGNGAPCVHQTWFLWLSMFCALICFV</sequence>
<dbReference type="Pfam" id="PF04199">
    <property type="entry name" value="Cyclase"/>
    <property type="match status" value="1"/>
</dbReference>
<dbReference type="Gene3D" id="3.50.30.50">
    <property type="entry name" value="Putative cyclase"/>
    <property type="match status" value="1"/>
</dbReference>
<accession>A0ABQ9FUF7</accession>
<evidence type="ECO:0000313" key="2">
    <source>
        <dbReference type="EMBL" id="KAJ8320855.1"/>
    </source>
</evidence>
<keyword evidence="3" id="KW-1185">Reference proteome</keyword>
<evidence type="ECO:0000256" key="1">
    <source>
        <dbReference type="ARBA" id="ARBA00007865"/>
    </source>
</evidence>
<organism evidence="2 3">
    <name type="scientific">Tegillarca granosa</name>
    <name type="common">Malaysian cockle</name>
    <name type="synonym">Anadara granosa</name>
    <dbReference type="NCBI Taxonomy" id="220873"/>
    <lineage>
        <taxon>Eukaryota</taxon>
        <taxon>Metazoa</taxon>
        <taxon>Spiralia</taxon>
        <taxon>Lophotrochozoa</taxon>
        <taxon>Mollusca</taxon>
        <taxon>Bivalvia</taxon>
        <taxon>Autobranchia</taxon>
        <taxon>Pteriomorphia</taxon>
        <taxon>Arcoida</taxon>
        <taxon>Arcoidea</taxon>
        <taxon>Arcidae</taxon>
        <taxon>Tegillarca</taxon>
    </lineage>
</organism>
<evidence type="ECO:0000313" key="3">
    <source>
        <dbReference type="Proteomes" id="UP001217089"/>
    </source>
</evidence>
<dbReference type="PANTHER" id="PTHR31118:SF12">
    <property type="entry name" value="CYCLASE-LIKE PROTEIN 2"/>
    <property type="match status" value="1"/>
</dbReference>
<reference evidence="2 3" key="1">
    <citation type="submission" date="2022-12" db="EMBL/GenBank/DDBJ databases">
        <title>Chromosome-level genome of Tegillarca granosa.</title>
        <authorList>
            <person name="Kim J."/>
        </authorList>
    </citation>
    <scope>NUCLEOTIDE SEQUENCE [LARGE SCALE GENOMIC DNA]</scope>
    <source>
        <strain evidence="2">Teg-2019</strain>
        <tissue evidence="2">Adductor muscle</tissue>
    </source>
</reference>
<dbReference type="EMBL" id="JARBDR010000141">
    <property type="protein sequence ID" value="KAJ8320855.1"/>
    <property type="molecule type" value="Genomic_DNA"/>
</dbReference>